<keyword evidence="2" id="KW-0614">Plasmid</keyword>
<proteinExistence type="predicted"/>
<dbReference type="EMBL" id="CP001831">
    <property type="protein sequence ID" value="AEH81786.1"/>
    <property type="molecule type" value="Genomic_DNA"/>
</dbReference>
<evidence type="ECO:0000256" key="1">
    <source>
        <dbReference type="SAM" id="MobiDB-lite"/>
    </source>
</evidence>
<evidence type="ECO:0000313" key="2">
    <source>
        <dbReference type="EMBL" id="AEH81786.1"/>
    </source>
</evidence>
<feature type="region of interest" description="Disordered" evidence="1">
    <location>
        <begin position="1"/>
        <end position="24"/>
    </location>
</feature>
<gene>
    <name evidence="2" type="ordered locus">SM11_pC0713</name>
</gene>
<reference evidence="2 3" key="1">
    <citation type="journal article" date="2011" name="J. Biotechnol.">
        <title>The complete genome sequence of the dominant Sinorhizobium meliloti field isolate SM11 extends the S. meliloti pan-genome.</title>
        <authorList>
            <person name="Schneiker-Bekel S."/>
            <person name="Wibberg D."/>
            <person name="Bekel T."/>
            <person name="Blom J."/>
            <person name="Linke B."/>
            <person name="Neuweger H."/>
            <person name="Stiens M."/>
            <person name="Vorholter F.J."/>
            <person name="Weidner S."/>
            <person name="Goesmann A."/>
            <person name="Puhler A."/>
            <person name="Schluter A."/>
        </authorList>
    </citation>
    <scope>NUCLEOTIDE SEQUENCE [LARGE SCALE GENOMIC DNA]</scope>
    <source>
        <strain evidence="2 3">SM11</strain>
        <plasmid evidence="3">pSmeSM11c</plasmid>
    </source>
</reference>
<dbReference type="HOGENOM" id="CLU_2620148_0_0_5"/>
<dbReference type="Proteomes" id="UP000009045">
    <property type="component" value="Plasmid pSmeSM11c"/>
</dbReference>
<protein>
    <submittedName>
        <fullName evidence="2">Hypothetical 21.7 kDa protein in syrb 5'region (Orf4)</fullName>
    </submittedName>
</protein>
<organism evidence="2 3">
    <name type="scientific">Sinorhizobium meliloti (strain SM11)</name>
    <dbReference type="NCBI Taxonomy" id="707241"/>
    <lineage>
        <taxon>Bacteria</taxon>
        <taxon>Pseudomonadati</taxon>
        <taxon>Pseudomonadota</taxon>
        <taxon>Alphaproteobacteria</taxon>
        <taxon>Hyphomicrobiales</taxon>
        <taxon>Rhizobiaceae</taxon>
        <taxon>Sinorhizobium/Ensifer group</taxon>
        <taxon>Sinorhizobium</taxon>
    </lineage>
</organism>
<accession>F7XE11</accession>
<dbReference type="AlphaFoldDB" id="F7XE11"/>
<dbReference type="KEGG" id="smx:SM11_pC0713"/>
<sequence>MSAQQAFAPIQLNGGEGFPPSEDDAGALIGVPPSSRKFESLQHFLQLNVLQMKLLSELGPQHFDFFVECRQFMEKQVT</sequence>
<name>F7XE11_SINMM</name>
<geneLocation type="plasmid" evidence="2 3">
    <name>pSmeSM11c</name>
</geneLocation>
<evidence type="ECO:0000313" key="3">
    <source>
        <dbReference type="Proteomes" id="UP000009045"/>
    </source>
</evidence>